<dbReference type="EMBL" id="GBRH01169229">
    <property type="protein sequence ID" value="JAE28667.1"/>
    <property type="molecule type" value="Transcribed_RNA"/>
</dbReference>
<reference evidence="1" key="2">
    <citation type="journal article" date="2015" name="Data Brief">
        <title>Shoot transcriptome of the giant reed, Arundo donax.</title>
        <authorList>
            <person name="Barrero R.A."/>
            <person name="Guerrero F.D."/>
            <person name="Moolhuijzen P."/>
            <person name="Goolsby J.A."/>
            <person name="Tidwell J."/>
            <person name="Bellgard S.E."/>
            <person name="Bellgard M.I."/>
        </authorList>
    </citation>
    <scope>NUCLEOTIDE SEQUENCE</scope>
    <source>
        <tissue evidence="1">Shoot tissue taken approximately 20 cm above the soil surface</tissue>
    </source>
</reference>
<evidence type="ECO:0000313" key="1">
    <source>
        <dbReference type="EMBL" id="JAE28667.1"/>
    </source>
</evidence>
<reference evidence="1" key="1">
    <citation type="submission" date="2014-09" db="EMBL/GenBank/DDBJ databases">
        <authorList>
            <person name="Magalhaes I.L.F."/>
            <person name="Oliveira U."/>
            <person name="Santos F.R."/>
            <person name="Vidigal T.H.D.A."/>
            <person name="Brescovit A.D."/>
            <person name="Santos A.J."/>
        </authorList>
    </citation>
    <scope>NUCLEOTIDE SEQUENCE</scope>
    <source>
        <tissue evidence="1">Shoot tissue taken approximately 20 cm above the soil surface</tissue>
    </source>
</reference>
<protein>
    <submittedName>
        <fullName evidence="1">Uncharacterized protein</fullName>
    </submittedName>
</protein>
<name>A0A0A9GVW4_ARUDO</name>
<proteinExistence type="predicted"/>
<dbReference type="AlphaFoldDB" id="A0A0A9GVW4"/>
<accession>A0A0A9GVW4</accession>
<organism evidence="1">
    <name type="scientific">Arundo donax</name>
    <name type="common">Giant reed</name>
    <name type="synonym">Donax arundinaceus</name>
    <dbReference type="NCBI Taxonomy" id="35708"/>
    <lineage>
        <taxon>Eukaryota</taxon>
        <taxon>Viridiplantae</taxon>
        <taxon>Streptophyta</taxon>
        <taxon>Embryophyta</taxon>
        <taxon>Tracheophyta</taxon>
        <taxon>Spermatophyta</taxon>
        <taxon>Magnoliopsida</taxon>
        <taxon>Liliopsida</taxon>
        <taxon>Poales</taxon>
        <taxon>Poaceae</taxon>
        <taxon>PACMAD clade</taxon>
        <taxon>Arundinoideae</taxon>
        <taxon>Arundineae</taxon>
        <taxon>Arundo</taxon>
    </lineage>
</organism>
<sequence length="72" mass="8399">MVLRCLKRIVQVSTKYQSYFIYLKIMKISDTYPTSIGVQQVSNKYRYLICKSSEVSVFHSSQVELLGEQVSR</sequence>